<keyword evidence="8" id="KW-0119">Carbohydrate metabolism</keyword>
<evidence type="ECO:0000256" key="12">
    <source>
        <dbReference type="SAM" id="SignalP"/>
    </source>
</evidence>
<dbReference type="InterPro" id="IPR036962">
    <property type="entry name" value="Glyco_hydro_3_N_sf"/>
</dbReference>
<dbReference type="GO" id="GO:0030245">
    <property type="term" value="P:cellulose catabolic process"/>
    <property type="evidence" value="ECO:0007669"/>
    <property type="project" value="UniProtKB-KW"/>
</dbReference>
<dbReference type="InterPro" id="IPR017853">
    <property type="entry name" value="GH"/>
</dbReference>
<feature type="chain" id="PRO_5041977144" description="beta-glucosidase" evidence="12">
    <location>
        <begin position="20"/>
        <end position="887"/>
    </location>
</feature>
<evidence type="ECO:0000256" key="4">
    <source>
        <dbReference type="ARBA" id="ARBA00012744"/>
    </source>
</evidence>
<keyword evidence="6" id="KW-0136">Cellulose degradation</keyword>
<dbReference type="InterPro" id="IPR013783">
    <property type="entry name" value="Ig-like_fold"/>
</dbReference>
<keyword evidence="15" id="KW-1185">Reference proteome</keyword>
<evidence type="ECO:0000256" key="11">
    <source>
        <dbReference type="SAM" id="MobiDB-lite"/>
    </source>
</evidence>
<dbReference type="AlphaFoldDB" id="A0AAD9FV08"/>
<evidence type="ECO:0000256" key="2">
    <source>
        <dbReference type="ARBA" id="ARBA00004987"/>
    </source>
</evidence>
<dbReference type="PANTHER" id="PTHR42715:SF2">
    <property type="entry name" value="BETA-GLUCOSIDASE F-RELATED"/>
    <property type="match status" value="1"/>
</dbReference>
<dbReference type="SMART" id="SM01217">
    <property type="entry name" value="Fn3_like"/>
    <property type="match status" value="1"/>
</dbReference>
<feature type="domain" description="Fibronectin type III-like" evidence="13">
    <location>
        <begin position="804"/>
        <end position="873"/>
    </location>
</feature>
<dbReference type="Pfam" id="PF00933">
    <property type="entry name" value="Glyco_hydro_3"/>
    <property type="match status" value="1"/>
</dbReference>
<evidence type="ECO:0000313" key="14">
    <source>
        <dbReference type="EMBL" id="KAK1926732.1"/>
    </source>
</evidence>
<keyword evidence="12" id="KW-0732">Signal</keyword>
<dbReference type="Gene3D" id="2.60.40.10">
    <property type="entry name" value="Immunoglobulins"/>
    <property type="match status" value="1"/>
</dbReference>
<dbReference type="Pfam" id="PF14310">
    <property type="entry name" value="Fn3-like"/>
    <property type="match status" value="1"/>
</dbReference>
<protein>
    <recommendedName>
        <fullName evidence="4">beta-glucosidase</fullName>
        <ecNumber evidence="4">3.2.1.21</ecNumber>
    </recommendedName>
</protein>
<evidence type="ECO:0000256" key="10">
    <source>
        <dbReference type="ARBA" id="ARBA00023326"/>
    </source>
</evidence>
<dbReference type="Gene3D" id="3.20.20.300">
    <property type="entry name" value="Glycoside hydrolase, family 3, N-terminal domain"/>
    <property type="match status" value="1"/>
</dbReference>
<feature type="region of interest" description="Disordered" evidence="11">
    <location>
        <begin position="78"/>
        <end position="131"/>
    </location>
</feature>
<evidence type="ECO:0000313" key="15">
    <source>
        <dbReference type="Proteomes" id="UP001182556"/>
    </source>
</evidence>
<evidence type="ECO:0000259" key="13">
    <source>
        <dbReference type="SMART" id="SM01217"/>
    </source>
</evidence>
<accession>A0AAD9FV08</accession>
<evidence type="ECO:0000256" key="5">
    <source>
        <dbReference type="ARBA" id="ARBA00022801"/>
    </source>
</evidence>
<keyword evidence="9" id="KW-0326">Glycosidase</keyword>
<dbReference type="EC" id="3.2.1.21" evidence="4"/>
<evidence type="ECO:0000256" key="9">
    <source>
        <dbReference type="ARBA" id="ARBA00023295"/>
    </source>
</evidence>
<keyword evidence="10" id="KW-0624">Polysaccharide degradation</keyword>
<organism evidence="14 15">
    <name type="scientific">Papiliotrema laurentii</name>
    <name type="common">Cryptococcus laurentii</name>
    <dbReference type="NCBI Taxonomy" id="5418"/>
    <lineage>
        <taxon>Eukaryota</taxon>
        <taxon>Fungi</taxon>
        <taxon>Dikarya</taxon>
        <taxon>Basidiomycota</taxon>
        <taxon>Agaricomycotina</taxon>
        <taxon>Tremellomycetes</taxon>
        <taxon>Tremellales</taxon>
        <taxon>Rhynchogastremaceae</taxon>
        <taxon>Papiliotrema</taxon>
    </lineage>
</organism>
<reference evidence="14" key="1">
    <citation type="submission" date="2023-02" db="EMBL/GenBank/DDBJ databases">
        <title>Identification and recombinant expression of a fungal hydrolase from Papiliotrema laurentii that hydrolyzes apple cutin and clears colloidal polyester polyurethane.</title>
        <authorList>
            <consortium name="DOE Joint Genome Institute"/>
            <person name="Roman V.A."/>
            <person name="Bojanowski C."/>
            <person name="Crable B.R."/>
            <person name="Wagner D.N."/>
            <person name="Hung C.S."/>
            <person name="Nadeau L.J."/>
            <person name="Schratz L."/>
            <person name="Haridas S."/>
            <person name="Pangilinan J."/>
            <person name="Lipzen A."/>
            <person name="Na H."/>
            <person name="Yan M."/>
            <person name="Ng V."/>
            <person name="Grigoriev I.V."/>
            <person name="Spatafora J.W."/>
            <person name="Barlow D."/>
            <person name="Biffinger J."/>
            <person name="Kelley-Loughnane N."/>
            <person name="Varaljay V.A."/>
            <person name="Crookes-Goodson W.J."/>
        </authorList>
    </citation>
    <scope>NUCLEOTIDE SEQUENCE</scope>
    <source>
        <strain evidence="14">5307AH</strain>
    </source>
</reference>
<dbReference type="EMBL" id="JAODAN010000002">
    <property type="protein sequence ID" value="KAK1926732.1"/>
    <property type="molecule type" value="Genomic_DNA"/>
</dbReference>
<dbReference type="Proteomes" id="UP001182556">
    <property type="component" value="Unassembled WGS sequence"/>
</dbReference>
<comment type="pathway">
    <text evidence="2">Glycan metabolism; cellulose degradation.</text>
</comment>
<dbReference type="SUPFAM" id="SSF51445">
    <property type="entry name" value="(Trans)glycosidases"/>
    <property type="match status" value="1"/>
</dbReference>
<evidence type="ECO:0000256" key="3">
    <source>
        <dbReference type="ARBA" id="ARBA00005336"/>
    </source>
</evidence>
<comment type="similarity">
    <text evidence="3">Belongs to the glycosyl hydrolase 3 family.</text>
</comment>
<dbReference type="PRINTS" id="PR00133">
    <property type="entry name" value="GLHYDRLASE3"/>
</dbReference>
<dbReference type="GO" id="GO:0008422">
    <property type="term" value="F:beta-glucosidase activity"/>
    <property type="evidence" value="ECO:0007669"/>
    <property type="project" value="UniProtKB-EC"/>
</dbReference>
<evidence type="ECO:0000256" key="1">
    <source>
        <dbReference type="ARBA" id="ARBA00000448"/>
    </source>
</evidence>
<dbReference type="Gene3D" id="3.40.50.1700">
    <property type="entry name" value="Glycoside hydrolase family 3 C-terminal domain"/>
    <property type="match status" value="1"/>
</dbReference>
<comment type="caution">
    <text evidence="14">The sequence shown here is derived from an EMBL/GenBank/DDBJ whole genome shotgun (WGS) entry which is preliminary data.</text>
</comment>
<dbReference type="Pfam" id="PF01915">
    <property type="entry name" value="Glyco_hydro_3_C"/>
    <property type="match status" value="1"/>
</dbReference>
<dbReference type="InterPro" id="IPR026891">
    <property type="entry name" value="Fn3-like"/>
</dbReference>
<dbReference type="InterPro" id="IPR002772">
    <property type="entry name" value="Glyco_hydro_3_C"/>
</dbReference>
<evidence type="ECO:0000256" key="8">
    <source>
        <dbReference type="ARBA" id="ARBA00023277"/>
    </source>
</evidence>
<evidence type="ECO:0000256" key="7">
    <source>
        <dbReference type="ARBA" id="ARBA00023180"/>
    </source>
</evidence>
<keyword evidence="7" id="KW-0325">Glycoprotein</keyword>
<feature type="signal peptide" evidence="12">
    <location>
        <begin position="1"/>
        <end position="19"/>
    </location>
</feature>
<dbReference type="PANTHER" id="PTHR42715">
    <property type="entry name" value="BETA-GLUCOSIDASE"/>
    <property type="match status" value="1"/>
</dbReference>
<evidence type="ECO:0000256" key="6">
    <source>
        <dbReference type="ARBA" id="ARBA00023001"/>
    </source>
</evidence>
<gene>
    <name evidence="14" type="ORF">DB88DRAFT_178872</name>
</gene>
<dbReference type="InterPro" id="IPR050288">
    <property type="entry name" value="Cellulose_deg_GH3"/>
</dbReference>
<dbReference type="InterPro" id="IPR036881">
    <property type="entry name" value="Glyco_hydro_3_C_sf"/>
</dbReference>
<dbReference type="FunFam" id="3.20.20.300:FF:000002">
    <property type="entry name" value="Probable beta-glucosidase"/>
    <property type="match status" value="1"/>
</dbReference>
<comment type="catalytic activity">
    <reaction evidence="1">
        <text>Hydrolysis of terminal, non-reducing beta-D-glucosyl residues with release of beta-D-glucose.</text>
        <dbReference type="EC" id="3.2.1.21"/>
    </reaction>
</comment>
<keyword evidence="5" id="KW-0378">Hydrolase</keyword>
<dbReference type="FunFam" id="3.40.50.1700:FF:000003">
    <property type="entry name" value="Probable beta-glucosidase"/>
    <property type="match status" value="1"/>
</dbReference>
<sequence length="887" mass="95437">MLALSSLALLLLAPSGATAFPPPLVLAANETSGIITPLVVNSTAPVTSAANSTETGYTASITASGAISSGVSGTAAPMMNGSTEVGSMSPSTPSSVSISSSVNATATSSMNGTSTASIASTPSASSASGNITSTSNTTAYSPPFDYPLNTSFADNSVYISQKWRDAHARARERLADWSLDDKVNLTTGVGWEQGRCVGNIPAIPERGFPGLCLEDSPTGVRFADFVSVFPAGINVATTFDKDLMYQRGYAMGEEFKGKGVHVALGPMTNMGRVAAGGRNWEGFGADPYLSGWATEMTVKGMQDAGVQACVKHYVGNEQERNRTEESSNIDDRTMREIYTHPFLRAVAADVASVMCSYNLVNNSWACQNAETLNGILKTDFGFQGYVMSDWQATESGVSAVNSGLDMTMPGDVVFNSLDSYFGQNLTTAVKNGSVEMQRVDDMAERIMAAYILLGQDQDYPDVNFDAFRRTAEANNSHVDVRDDHDVLIRRIGAASTVLLKNTGSLPLSKPKSISLIGYDLGPSLLGPNGYSDRGGDQGTLAIGWGSGTADFPYLVDPLQAFSVQARKDKSVLNWHFNDTDLKGAAAVAHGAAVAIVGINSDSGEQYITVEGNEGDRNELLPWHNGTELVKAVAAANNNTIVVVHSVGPIIMEEWIDLENVTAVVWAGLPGQESGNALLDVLYGAYNPSGRLPYTIAKKREDYSADIVYVNSAEPPHPQVDYTEKLNIDYRHFLSNNITPRFEFGFGLSYTEFNLTNLNVQTWENAQDPPADNRSVGGFLADWLQRPRWEVTVDVQNVGPVDGCEVPQLYLEYPASAGEPPRVLRDFARLNLQPWQANQVKWTLSQYDVSIWDVVTQQWVVPEGEFGIVVAKSCLDEGVRTTFSPKGW</sequence>
<dbReference type="SUPFAM" id="SSF52279">
    <property type="entry name" value="Beta-D-glucan exohydrolase, C-terminal domain"/>
    <property type="match status" value="1"/>
</dbReference>
<name>A0AAD9FV08_PAPLA</name>
<feature type="compositionally biased region" description="Low complexity" evidence="11">
    <location>
        <begin position="87"/>
        <end position="128"/>
    </location>
</feature>
<dbReference type="InterPro" id="IPR001764">
    <property type="entry name" value="Glyco_hydro_3_N"/>
</dbReference>
<proteinExistence type="inferred from homology"/>